<dbReference type="EMBL" id="CDMY01000526">
    <property type="protein sequence ID" value="CEM20380.1"/>
    <property type="molecule type" value="Genomic_DNA"/>
</dbReference>
<reference evidence="2 3" key="1">
    <citation type="submission" date="2014-11" db="EMBL/GenBank/DDBJ databases">
        <authorList>
            <person name="Zhu J."/>
            <person name="Qi W."/>
            <person name="Song R."/>
        </authorList>
    </citation>
    <scope>NUCLEOTIDE SEQUENCE [LARGE SCALE GENOMIC DNA]</scope>
</reference>
<dbReference type="VEuPathDB" id="CryptoDB:Vbra_1399"/>
<proteinExistence type="predicted"/>
<feature type="compositionally biased region" description="Polar residues" evidence="1">
    <location>
        <begin position="36"/>
        <end position="46"/>
    </location>
</feature>
<accession>A0A0G4FYE8</accession>
<evidence type="ECO:0000313" key="3">
    <source>
        <dbReference type="Proteomes" id="UP000041254"/>
    </source>
</evidence>
<evidence type="ECO:0000313" key="2">
    <source>
        <dbReference type="EMBL" id="CEM20380.1"/>
    </source>
</evidence>
<name>A0A0G4FYE8_VITBC</name>
<dbReference type="AlphaFoldDB" id="A0A0G4FYE8"/>
<feature type="region of interest" description="Disordered" evidence="1">
    <location>
        <begin position="1"/>
        <end position="94"/>
    </location>
</feature>
<sequence>MGDEGPKDGRSGGSSETTAAPIVLPAVGSWEPSGPLSGSGTQTPNDSGRGVASSAIGGARTLVEREGHAAGISPEVKGISERNGREEEGSGRAG</sequence>
<dbReference type="InParanoid" id="A0A0G4FYE8"/>
<evidence type="ECO:0000256" key="1">
    <source>
        <dbReference type="SAM" id="MobiDB-lite"/>
    </source>
</evidence>
<feature type="compositionally biased region" description="Basic and acidic residues" evidence="1">
    <location>
        <begin position="1"/>
        <end position="10"/>
    </location>
</feature>
<feature type="compositionally biased region" description="Basic and acidic residues" evidence="1">
    <location>
        <begin position="78"/>
        <end position="94"/>
    </location>
</feature>
<keyword evidence="3" id="KW-1185">Reference proteome</keyword>
<protein>
    <submittedName>
        <fullName evidence="2">Uncharacterized protein</fullName>
    </submittedName>
</protein>
<organism evidence="2 3">
    <name type="scientific">Vitrella brassicaformis (strain CCMP3155)</name>
    <dbReference type="NCBI Taxonomy" id="1169540"/>
    <lineage>
        <taxon>Eukaryota</taxon>
        <taxon>Sar</taxon>
        <taxon>Alveolata</taxon>
        <taxon>Colpodellida</taxon>
        <taxon>Vitrellaceae</taxon>
        <taxon>Vitrella</taxon>
    </lineage>
</organism>
<gene>
    <name evidence="2" type="ORF">Vbra_1399</name>
</gene>
<dbReference type="Proteomes" id="UP000041254">
    <property type="component" value="Unassembled WGS sequence"/>
</dbReference>